<dbReference type="Proteomes" id="UP000275267">
    <property type="component" value="Unassembled WGS sequence"/>
</dbReference>
<feature type="non-terminal residue" evidence="2">
    <location>
        <position position="1"/>
    </location>
</feature>
<evidence type="ECO:0000313" key="3">
    <source>
        <dbReference type="Proteomes" id="UP000275267"/>
    </source>
</evidence>
<accession>A0A3L6TC88</accession>
<name>A0A3L6TC88_PANMI</name>
<feature type="compositionally biased region" description="Polar residues" evidence="1">
    <location>
        <begin position="23"/>
        <end position="37"/>
    </location>
</feature>
<reference evidence="3" key="1">
    <citation type="journal article" date="2019" name="Nat. Commun.">
        <title>The genome of broomcorn millet.</title>
        <authorList>
            <person name="Zou C."/>
            <person name="Miki D."/>
            <person name="Li D."/>
            <person name="Tang Q."/>
            <person name="Xiao L."/>
            <person name="Rajput S."/>
            <person name="Deng P."/>
            <person name="Jia W."/>
            <person name="Huang R."/>
            <person name="Zhang M."/>
            <person name="Sun Y."/>
            <person name="Hu J."/>
            <person name="Fu X."/>
            <person name="Schnable P.S."/>
            <person name="Li F."/>
            <person name="Zhang H."/>
            <person name="Feng B."/>
            <person name="Zhu X."/>
            <person name="Liu R."/>
            <person name="Schnable J.C."/>
            <person name="Zhu J.-K."/>
            <person name="Zhang H."/>
        </authorList>
    </citation>
    <scope>NUCLEOTIDE SEQUENCE [LARGE SCALE GENOMIC DNA]</scope>
</reference>
<sequence>SQPDLSSRLLPLGVALVPGTYSPISTLETPFTPTSPTYSDDGIDSPSYSPSPPCYSPDHCDCPTACPPPTSPNYCPEGFNDRDRTSPYELSQIHGNCSAAYSPTRPGYGPEYFNSWNHTSPAWESPGYRLTSPIHGNCSEAYSPTAPGYGPGYFATPEYCYYCSVPLEDCCCQAGGDDAPSQ</sequence>
<dbReference type="EMBL" id="PQIB02000002">
    <property type="protein sequence ID" value="RLN35871.1"/>
    <property type="molecule type" value="Genomic_DNA"/>
</dbReference>
<keyword evidence="3" id="KW-1185">Reference proteome</keyword>
<feature type="region of interest" description="Disordered" evidence="1">
    <location>
        <begin position="23"/>
        <end position="50"/>
    </location>
</feature>
<gene>
    <name evidence="2" type="ORF">C2845_PM03G03400</name>
</gene>
<dbReference type="STRING" id="4540.A0A3L6TC88"/>
<comment type="caution">
    <text evidence="2">The sequence shown here is derived from an EMBL/GenBank/DDBJ whole genome shotgun (WGS) entry which is preliminary data.</text>
</comment>
<proteinExistence type="predicted"/>
<dbReference type="AlphaFoldDB" id="A0A3L6TC88"/>
<organism evidence="2 3">
    <name type="scientific">Panicum miliaceum</name>
    <name type="common">Proso millet</name>
    <name type="synonym">Broomcorn millet</name>
    <dbReference type="NCBI Taxonomy" id="4540"/>
    <lineage>
        <taxon>Eukaryota</taxon>
        <taxon>Viridiplantae</taxon>
        <taxon>Streptophyta</taxon>
        <taxon>Embryophyta</taxon>
        <taxon>Tracheophyta</taxon>
        <taxon>Spermatophyta</taxon>
        <taxon>Magnoliopsida</taxon>
        <taxon>Liliopsida</taxon>
        <taxon>Poales</taxon>
        <taxon>Poaceae</taxon>
        <taxon>PACMAD clade</taxon>
        <taxon>Panicoideae</taxon>
        <taxon>Panicodae</taxon>
        <taxon>Paniceae</taxon>
        <taxon>Panicinae</taxon>
        <taxon>Panicum</taxon>
        <taxon>Panicum sect. Panicum</taxon>
    </lineage>
</organism>
<evidence type="ECO:0000313" key="2">
    <source>
        <dbReference type="EMBL" id="RLN35871.1"/>
    </source>
</evidence>
<feature type="compositionally biased region" description="Low complexity" evidence="1">
    <location>
        <begin position="38"/>
        <end position="48"/>
    </location>
</feature>
<evidence type="ECO:0000256" key="1">
    <source>
        <dbReference type="SAM" id="MobiDB-lite"/>
    </source>
</evidence>
<protein>
    <submittedName>
        <fullName evidence="2">Uncharacterized protein</fullName>
    </submittedName>
</protein>